<feature type="region of interest" description="Disordered" evidence="2">
    <location>
        <begin position="323"/>
        <end position="350"/>
    </location>
</feature>
<evidence type="ECO:0000256" key="3">
    <source>
        <dbReference type="SAM" id="Phobius"/>
    </source>
</evidence>
<dbReference type="AlphaFoldDB" id="A0A5A5TH43"/>
<comment type="caution">
    <text evidence="4">The sequence shown here is derived from an EMBL/GenBank/DDBJ whole genome shotgun (WGS) entry which is preliminary data.</text>
</comment>
<organism evidence="4 5">
    <name type="scientific">Dictyobacter arantiisoli</name>
    <dbReference type="NCBI Taxonomy" id="2014874"/>
    <lineage>
        <taxon>Bacteria</taxon>
        <taxon>Bacillati</taxon>
        <taxon>Chloroflexota</taxon>
        <taxon>Ktedonobacteria</taxon>
        <taxon>Ktedonobacterales</taxon>
        <taxon>Dictyobacteraceae</taxon>
        <taxon>Dictyobacter</taxon>
    </lineage>
</organism>
<keyword evidence="5" id="KW-1185">Reference proteome</keyword>
<feature type="transmembrane region" description="Helical" evidence="3">
    <location>
        <begin position="164"/>
        <end position="181"/>
    </location>
</feature>
<sequence length="350" mass="39384">MDNSFSSQESSLIYKVLGEHNFQAQKGFFPWWYRLTSPPEPEHATFRQRELVQRGRIASALMLFLAFILLFVGLVAIIGPNKQIANVLYTLYPAIGLCIFLNRRGWVNIVGIVLTLGMIGGMCMTLFTTATHGGLAPNDTYILFLLFFDILFIGTILPVNYTFLAAALNILISIYALSFAPHTRALNAMLPTMYFSMLFRLIQINVIVPAAIWVLVNIGIIAIKRAGRAEELARLQHDIAQRLREEADKQEALEKSIADISRVHAAVANGNLNARVQLTNTNVLWSVAGQLNFLLSRHQRAIEEIKSLQKELLTIKQQEISWMQQSSPSSLQQPSKNPNQIPDPKGFHRR</sequence>
<evidence type="ECO:0000256" key="2">
    <source>
        <dbReference type="SAM" id="MobiDB-lite"/>
    </source>
</evidence>
<evidence type="ECO:0000256" key="1">
    <source>
        <dbReference type="SAM" id="Coils"/>
    </source>
</evidence>
<feature type="transmembrane region" description="Helical" evidence="3">
    <location>
        <begin position="109"/>
        <end position="128"/>
    </location>
</feature>
<keyword evidence="1" id="KW-0175">Coiled coil</keyword>
<evidence type="ECO:0008006" key="6">
    <source>
        <dbReference type="Google" id="ProtNLM"/>
    </source>
</evidence>
<proteinExistence type="predicted"/>
<evidence type="ECO:0000313" key="5">
    <source>
        <dbReference type="Proteomes" id="UP000322530"/>
    </source>
</evidence>
<dbReference type="RefSeq" id="WP_149403176.1">
    <property type="nucleotide sequence ID" value="NZ_BIXY01000066.1"/>
</dbReference>
<evidence type="ECO:0000313" key="4">
    <source>
        <dbReference type="EMBL" id="GCF10284.1"/>
    </source>
</evidence>
<keyword evidence="3" id="KW-0472">Membrane</keyword>
<protein>
    <recommendedName>
        <fullName evidence="6">HAMP domain-containing protein</fullName>
    </recommendedName>
</protein>
<gene>
    <name evidence="4" type="ORF">KDI_38480</name>
</gene>
<feature type="compositionally biased region" description="Low complexity" evidence="2">
    <location>
        <begin position="324"/>
        <end position="340"/>
    </location>
</feature>
<reference evidence="4 5" key="1">
    <citation type="submission" date="2019-01" db="EMBL/GenBank/DDBJ databases">
        <title>Draft genome sequence of Dictyobacter sp. Uno17.</title>
        <authorList>
            <person name="Wang C.M."/>
            <person name="Zheng Y."/>
            <person name="Sakai Y."/>
            <person name="Abe K."/>
            <person name="Yokota A."/>
            <person name="Yabe S."/>
        </authorList>
    </citation>
    <scope>NUCLEOTIDE SEQUENCE [LARGE SCALE GENOMIC DNA]</scope>
    <source>
        <strain evidence="4 5">Uno17</strain>
    </source>
</reference>
<dbReference type="OrthoDB" id="147233at2"/>
<feature type="transmembrane region" description="Helical" evidence="3">
    <location>
        <begin position="84"/>
        <end position="102"/>
    </location>
</feature>
<dbReference type="Proteomes" id="UP000322530">
    <property type="component" value="Unassembled WGS sequence"/>
</dbReference>
<dbReference type="EMBL" id="BIXY01000066">
    <property type="protein sequence ID" value="GCF10284.1"/>
    <property type="molecule type" value="Genomic_DNA"/>
</dbReference>
<feature type="transmembrane region" description="Helical" evidence="3">
    <location>
        <begin position="140"/>
        <end position="157"/>
    </location>
</feature>
<keyword evidence="3" id="KW-0812">Transmembrane</keyword>
<accession>A0A5A5TH43</accession>
<feature type="transmembrane region" description="Helical" evidence="3">
    <location>
        <begin position="201"/>
        <end position="223"/>
    </location>
</feature>
<feature type="transmembrane region" description="Helical" evidence="3">
    <location>
        <begin position="57"/>
        <end position="78"/>
    </location>
</feature>
<keyword evidence="3" id="KW-1133">Transmembrane helix</keyword>
<feature type="coiled-coil region" evidence="1">
    <location>
        <begin position="291"/>
        <end position="318"/>
    </location>
</feature>
<name>A0A5A5TH43_9CHLR</name>